<evidence type="ECO:0000256" key="1">
    <source>
        <dbReference type="ARBA" id="ARBA00011245"/>
    </source>
</evidence>
<keyword evidence="2 5" id="KW-0349">Heme</keyword>
<keyword evidence="3" id="KW-0479">Metal-binding</keyword>
<reference evidence="8" key="1">
    <citation type="submission" date="2022-11" db="UniProtKB">
        <authorList>
            <consortium name="WormBaseParasite"/>
        </authorList>
    </citation>
    <scope>IDENTIFICATION</scope>
</reference>
<dbReference type="InterPro" id="IPR012292">
    <property type="entry name" value="Globin/Proto"/>
</dbReference>
<keyword evidence="5" id="KW-0813">Transport</keyword>
<name>A0A915I2C7_ROMCU</name>
<evidence type="ECO:0000256" key="4">
    <source>
        <dbReference type="ARBA" id="ARBA00023004"/>
    </source>
</evidence>
<dbReference type="WBParaSite" id="nRc.2.0.1.t08288-RA">
    <property type="protein sequence ID" value="nRc.2.0.1.t08288-RA"/>
    <property type="gene ID" value="nRc.2.0.1.g08288"/>
</dbReference>
<dbReference type="InterPro" id="IPR013314">
    <property type="entry name" value="Globin_lamprey/hagfish"/>
</dbReference>
<dbReference type="PROSITE" id="PS01033">
    <property type="entry name" value="GLOBIN"/>
    <property type="match status" value="1"/>
</dbReference>
<dbReference type="Gene3D" id="1.10.490.10">
    <property type="entry name" value="Globins"/>
    <property type="match status" value="1"/>
</dbReference>
<accession>A0A915I2C7</accession>
<dbReference type="GO" id="GO:0005344">
    <property type="term" value="F:oxygen carrier activity"/>
    <property type="evidence" value="ECO:0007669"/>
    <property type="project" value="UniProtKB-KW"/>
</dbReference>
<dbReference type="CDD" id="cd01040">
    <property type="entry name" value="Mb-like"/>
    <property type="match status" value="1"/>
</dbReference>
<organism evidence="7 8">
    <name type="scientific">Romanomermis culicivorax</name>
    <name type="common">Nematode worm</name>
    <dbReference type="NCBI Taxonomy" id="13658"/>
    <lineage>
        <taxon>Eukaryota</taxon>
        <taxon>Metazoa</taxon>
        <taxon>Ecdysozoa</taxon>
        <taxon>Nematoda</taxon>
        <taxon>Enoplea</taxon>
        <taxon>Dorylaimia</taxon>
        <taxon>Mermithida</taxon>
        <taxon>Mermithoidea</taxon>
        <taxon>Mermithidae</taxon>
        <taxon>Romanomermis</taxon>
    </lineage>
</organism>
<dbReference type="PANTHER" id="PTHR46783">
    <property type="entry name" value="CYTOGLOBIN"/>
    <property type="match status" value="1"/>
</dbReference>
<keyword evidence="7" id="KW-1185">Reference proteome</keyword>
<dbReference type="GO" id="GO:0005506">
    <property type="term" value="F:iron ion binding"/>
    <property type="evidence" value="ECO:0007669"/>
    <property type="project" value="InterPro"/>
</dbReference>
<evidence type="ECO:0000313" key="7">
    <source>
        <dbReference type="Proteomes" id="UP000887565"/>
    </source>
</evidence>
<dbReference type="PANTHER" id="PTHR46783:SF1">
    <property type="entry name" value="CYTOGLOBIN-1-RELATED"/>
    <property type="match status" value="1"/>
</dbReference>
<keyword evidence="5" id="KW-0561">Oxygen transport</keyword>
<dbReference type="InterPro" id="IPR009050">
    <property type="entry name" value="Globin-like_sf"/>
</dbReference>
<keyword evidence="4" id="KW-0408">Iron</keyword>
<dbReference type="InterPro" id="IPR000971">
    <property type="entry name" value="Globin"/>
</dbReference>
<dbReference type="Proteomes" id="UP000887565">
    <property type="component" value="Unplaced"/>
</dbReference>
<dbReference type="Pfam" id="PF00042">
    <property type="entry name" value="Globin"/>
    <property type="match status" value="1"/>
</dbReference>
<feature type="domain" description="Globin" evidence="6">
    <location>
        <begin position="1"/>
        <end position="117"/>
    </location>
</feature>
<dbReference type="AlphaFoldDB" id="A0A915I2C7"/>
<dbReference type="GO" id="GO:0016491">
    <property type="term" value="F:oxidoreductase activity"/>
    <property type="evidence" value="ECO:0007669"/>
    <property type="project" value="UniProtKB-ARBA"/>
</dbReference>
<evidence type="ECO:0000256" key="2">
    <source>
        <dbReference type="ARBA" id="ARBA00022617"/>
    </source>
</evidence>
<dbReference type="OMA" id="EYCENIR"/>
<evidence type="ECO:0000256" key="3">
    <source>
        <dbReference type="ARBA" id="ARBA00022723"/>
    </source>
</evidence>
<dbReference type="GO" id="GO:0020037">
    <property type="term" value="F:heme binding"/>
    <property type="evidence" value="ECO:0007669"/>
    <property type="project" value="InterPro"/>
</dbReference>
<dbReference type="GO" id="GO:0019825">
    <property type="term" value="F:oxygen binding"/>
    <property type="evidence" value="ECO:0007669"/>
    <property type="project" value="InterPro"/>
</dbReference>
<comment type="subunit">
    <text evidence="1">Monomer.</text>
</comment>
<sequence>MFSDYPQYKQLWPKFKFIPDSSLMSAPELQNFAQIYMEGLKAIITRLHDRENVVETLEKIARAHMVKSVQRYHIEHMLPGLLEIMERENKRPLGDQVRKAWLKLVDVIAQLIYFVDTNFCKKTNTVGSTH</sequence>
<dbReference type="InterPro" id="IPR044399">
    <property type="entry name" value="Mb-like_M"/>
</dbReference>
<evidence type="ECO:0000259" key="6">
    <source>
        <dbReference type="PROSITE" id="PS01033"/>
    </source>
</evidence>
<evidence type="ECO:0000256" key="5">
    <source>
        <dbReference type="RuleBase" id="RU000356"/>
    </source>
</evidence>
<protein>
    <submittedName>
        <fullName evidence="8">Globin family profile domain-containing protein</fullName>
    </submittedName>
</protein>
<proteinExistence type="inferred from homology"/>
<dbReference type="SUPFAM" id="SSF46458">
    <property type="entry name" value="Globin-like"/>
    <property type="match status" value="1"/>
</dbReference>
<comment type="similarity">
    <text evidence="5">Belongs to the globin family.</text>
</comment>
<evidence type="ECO:0000313" key="8">
    <source>
        <dbReference type="WBParaSite" id="nRc.2.0.1.t08288-RA"/>
    </source>
</evidence>